<proteinExistence type="predicted"/>
<feature type="region of interest" description="Disordered" evidence="1">
    <location>
        <begin position="1"/>
        <end position="64"/>
    </location>
</feature>
<name>A0A1U7IYL7_9CYAN</name>
<dbReference type="AlphaFoldDB" id="A0A1U7IYL7"/>
<dbReference type="RefSeq" id="WP_073611021.1">
    <property type="nucleotide sequence ID" value="NZ_MRCG01000029.1"/>
</dbReference>
<dbReference type="EMBL" id="MRCG01000029">
    <property type="protein sequence ID" value="OKH43786.1"/>
    <property type="molecule type" value="Genomic_DNA"/>
</dbReference>
<dbReference type="Proteomes" id="UP000185557">
    <property type="component" value="Unassembled WGS sequence"/>
</dbReference>
<dbReference type="OrthoDB" id="583415at2"/>
<evidence type="ECO:0000256" key="1">
    <source>
        <dbReference type="SAM" id="MobiDB-lite"/>
    </source>
</evidence>
<dbReference type="STRING" id="549789.NIES30_24185"/>
<reference evidence="2 3" key="1">
    <citation type="submission" date="2016-11" db="EMBL/GenBank/DDBJ databases">
        <title>Draft Genome Sequences of Nine Cyanobacterial Strains from Diverse Habitats.</title>
        <authorList>
            <person name="Zhu T."/>
            <person name="Hou S."/>
            <person name="Lu X."/>
            <person name="Hess W.R."/>
        </authorList>
    </citation>
    <scope>NUCLEOTIDE SEQUENCE [LARGE SCALE GENOMIC DNA]</scope>
    <source>
        <strain evidence="2 3">NIES-30</strain>
    </source>
</reference>
<protein>
    <submittedName>
        <fullName evidence="2">Uncharacterized protein</fullName>
    </submittedName>
</protein>
<gene>
    <name evidence="2" type="ORF">NIES30_24185</name>
</gene>
<comment type="caution">
    <text evidence="2">The sequence shown here is derived from an EMBL/GenBank/DDBJ whole genome shotgun (WGS) entry which is preliminary data.</text>
</comment>
<evidence type="ECO:0000313" key="2">
    <source>
        <dbReference type="EMBL" id="OKH43786.1"/>
    </source>
</evidence>
<accession>A0A1U7IYL7</accession>
<sequence>MANTESDQQTQAPESSDGYNTPIDESQRHTGMYEANDAKETAKPESGSSSAGPEGAPNQGTEKR</sequence>
<organism evidence="2 3">
    <name type="scientific">Phormidium tenue NIES-30</name>
    <dbReference type="NCBI Taxonomy" id="549789"/>
    <lineage>
        <taxon>Bacteria</taxon>
        <taxon>Bacillati</taxon>
        <taxon>Cyanobacteriota</taxon>
        <taxon>Cyanophyceae</taxon>
        <taxon>Oscillatoriophycideae</taxon>
        <taxon>Oscillatoriales</taxon>
        <taxon>Oscillatoriaceae</taxon>
        <taxon>Phormidium</taxon>
    </lineage>
</organism>
<feature type="compositionally biased region" description="Low complexity" evidence="1">
    <location>
        <begin position="44"/>
        <end position="57"/>
    </location>
</feature>
<keyword evidence="3" id="KW-1185">Reference proteome</keyword>
<feature type="compositionally biased region" description="Polar residues" evidence="1">
    <location>
        <begin position="1"/>
        <end position="19"/>
    </location>
</feature>
<evidence type="ECO:0000313" key="3">
    <source>
        <dbReference type="Proteomes" id="UP000185557"/>
    </source>
</evidence>